<dbReference type="InterPro" id="IPR022707">
    <property type="entry name" value="Mot1_central_dom"/>
</dbReference>
<sequence length="1705" mass="187547">MKLEAKKNTGKDKVWAADLSSSSSNKKQKLEASAATTSAAVLSSFDGISSKVIVEHKQRDDQALTLGILGSSDEWPFEGLCEQLCIDLFNPRWEIRHGAALGLMEVIKAHGNGAGKVTGVDRVSNQERHSAWLEDVALRILCVLALDRFADFVGDHVVVPVRETCARALGVLVQRCDSNTCIRILEDGLLRLVKGKNGDVAGKNVKPAGGGTLALSPSASGGWEMRHAALIGLKYWMAAKRDLVQDVLVPKPLAAFGETGAFSAILNGLKDHDDDVRAVSSSTLLPICDVLVSIFPPKKIHKLIVSSLWETLEELDDLTAATASVMDLLSRLLMKPEIRELMRLEPASSLKINVPRLYPFFRHAITSVRTAVLKTVLALLDVALNDDNAESGSWITPDLLQLLFQNFVLEERKEILALSLSLWTRAVEYMGGKGQAIVFLQPLQSWFSLLMMPIGTPLDVGLFFNYTSKQSNKGNESHSGLNVPIQDRAMVQQDLHVVNEDDILRGRLAAATGLGRLLCQLVNNALSDLESMEQIQQLCVGYLNSGCASQKLLMHVIVEEWVVAYNSFKQINASEIYETIPLIDVIWNIMNSTLDAGTQMILFNEQIGPLNRVRMECQALINSFAEFDATGSPPLPPMPSADLFEIPPGPPNPFGAIFSYNVAERFMGEVVPQLYNLVQPGLSTRPTHSVPNPPDRHTYLNDRKTRIIVAMEKFTFESSKLEIQTLASASSAVVQIGKLPAKLNPIIRSLMGSIKSEVSELIQIRSSDGVGKLLELNYRLNKPVSVMEKVVKNLGVHLCNEAEFGNVFTVTNDEGILSLIMANAEKVAATENAAELKAAVQKKKKESLNAGDISAVEAASGAIADVVSSNKLKNDITRRGARFAFEKICERFGDKVFEHLPKLWDIISVGILEFTIESPPTSSQLDPAAEKCKTDSGFAQTVVDSLVTLAVVVEAVHASLHPKLCGLLRPVCRILRAPFAILRHAASLCISAFTKTCTPQSMLAIVENVIPLLGDSSSVCNRQGAAECVSFVVQSLEESRLLPYIVFLIVPVLGRMSDPDESVRFVSTSVFADLVKLVPLESGIPDPEGMDVELVKLKKEERKFMGQLVGSEKVENFEVPPGIEAELRPYQKEGVSWLAFLNRYGLHGILCDDMGLGKTLQSICMLASDHHIRAARFAETGSPEFAHTPSIVVCPPTLTGHWKQEILQYAGKVLKPLIYVGGPAERSRLRGLIPDYDVIITSYEILRNDAENLTTFNYNYCILDEGHVIKNAKTKLTKAVKTVKCMNRLILSGTPIQNNVLELWSLFDFLMPGFLGTESQFQAKFGKPIVASRDAKSSSKEQERGALALEALHKQVLPFLMRRMKEDVLNDLPPKIIQDFYVELGDVQKQLYEDFGKTESAAGAVNDVKGGGKSGKETHVFQALQYLRKLCNHPSLVLKPEHPQYNKIMAQLKEQGKSVNDISLAPKITALKQILIDCGIGVSEFENNTSGDLGPVTAPHRVLVFAQLREMLDHVENGLFKAQMKSVSYLRMDGTTDTSLRHDMVQKFNADPSIDVFLLTTSVGGLGLNLTGADTVIFIEHDWNPMKDLQAMDRAHRIGQKRVVNVYRLITRGTLEEKIMGLQKFKLNIASSIINADNAGIESMDTKQILDLFLLGGEGKVTTTDSEDPNKKATTKEILEGLGALWDEKQYEDMTNMSEFMNGLK</sequence>
<evidence type="ECO:0000313" key="12">
    <source>
        <dbReference type="EMBL" id="KAJ3128607.1"/>
    </source>
</evidence>
<dbReference type="FunFam" id="3.40.50.300:FF:001793">
    <property type="entry name" value="TATA-binding protein-associated factor"/>
    <property type="match status" value="1"/>
</dbReference>
<dbReference type="GO" id="GO:0017025">
    <property type="term" value="F:TBP-class protein binding"/>
    <property type="evidence" value="ECO:0007669"/>
    <property type="project" value="InterPro"/>
</dbReference>
<dbReference type="InterPro" id="IPR027417">
    <property type="entry name" value="P-loop_NTPase"/>
</dbReference>
<reference evidence="12" key="1">
    <citation type="submission" date="2020-05" db="EMBL/GenBank/DDBJ databases">
        <title>Phylogenomic resolution of chytrid fungi.</title>
        <authorList>
            <person name="Stajich J.E."/>
            <person name="Amses K."/>
            <person name="Simmons R."/>
            <person name="Seto K."/>
            <person name="Myers J."/>
            <person name="Bonds A."/>
            <person name="Quandt C.A."/>
            <person name="Barry K."/>
            <person name="Liu P."/>
            <person name="Grigoriev I."/>
            <person name="Longcore J.E."/>
            <person name="James T.Y."/>
        </authorList>
    </citation>
    <scope>NUCLEOTIDE SEQUENCE</scope>
    <source>
        <strain evidence="12">JEL0513</strain>
    </source>
</reference>
<dbReference type="EMBL" id="JADGJH010000457">
    <property type="protein sequence ID" value="KAJ3128607.1"/>
    <property type="molecule type" value="Genomic_DNA"/>
</dbReference>
<feature type="domain" description="Helicase C-terminal" evidence="11">
    <location>
        <begin position="1481"/>
        <end position="1649"/>
    </location>
</feature>
<evidence type="ECO:0000256" key="8">
    <source>
        <dbReference type="ARBA" id="ARBA00023242"/>
    </source>
</evidence>
<dbReference type="GO" id="GO:0003677">
    <property type="term" value="F:DNA binding"/>
    <property type="evidence" value="ECO:0007669"/>
    <property type="project" value="UniProtKB-KW"/>
</dbReference>
<organism evidence="12 13">
    <name type="scientific">Physocladia obscura</name>
    <dbReference type="NCBI Taxonomy" id="109957"/>
    <lineage>
        <taxon>Eukaryota</taxon>
        <taxon>Fungi</taxon>
        <taxon>Fungi incertae sedis</taxon>
        <taxon>Chytridiomycota</taxon>
        <taxon>Chytridiomycota incertae sedis</taxon>
        <taxon>Chytridiomycetes</taxon>
        <taxon>Chytridiales</taxon>
        <taxon>Chytriomycetaceae</taxon>
        <taxon>Physocladia</taxon>
    </lineage>
</organism>
<dbReference type="CDD" id="cd18793">
    <property type="entry name" value="SF2_C_SNF"/>
    <property type="match status" value="1"/>
</dbReference>
<dbReference type="SMART" id="SM00487">
    <property type="entry name" value="DEXDc"/>
    <property type="match status" value="1"/>
</dbReference>
<accession>A0AAD5T5C8</accession>
<dbReference type="InterPro" id="IPR016024">
    <property type="entry name" value="ARM-type_fold"/>
</dbReference>
<evidence type="ECO:0000259" key="11">
    <source>
        <dbReference type="PROSITE" id="PS51194"/>
    </source>
</evidence>
<evidence type="ECO:0000256" key="7">
    <source>
        <dbReference type="ARBA" id="ARBA00023125"/>
    </source>
</evidence>
<dbReference type="InterPro" id="IPR049730">
    <property type="entry name" value="SNF2/RAD54-like_C"/>
</dbReference>
<dbReference type="InterPro" id="IPR011989">
    <property type="entry name" value="ARM-like"/>
</dbReference>
<evidence type="ECO:0000256" key="9">
    <source>
        <dbReference type="SAM" id="MobiDB-lite"/>
    </source>
</evidence>
<dbReference type="SUPFAM" id="SSF52540">
    <property type="entry name" value="P-loop containing nucleoside triphosphate hydrolases"/>
    <property type="match status" value="2"/>
</dbReference>
<dbReference type="Pfam" id="PF00271">
    <property type="entry name" value="Helicase_C"/>
    <property type="match status" value="1"/>
</dbReference>
<evidence type="ECO:0000256" key="3">
    <source>
        <dbReference type="ARBA" id="ARBA00022741"/>
    </source>
</evidence>
<evidence type="ECO:0000256" key="5">
    <source>
        <dbReference type="ARBA" id="ARBA00022806"/>
    </source>
</evidence>
<dbReference type="PANTHER" id="PTHR36498:SF1">
    <property type="entry name" value="TATA-BINDING PROTEIN-ASSOCIATED FACTOR 172"/>
    <property type="match status" value="1"/>
</dbReference>
<dbReference type="Pfam" id="PF00176">
    <property type="entry name" value="SNF2-rel_dom"/>
    <property type="match status" value="1"/>
</dbReference>
<evidence type="ECO:0000256" key="6">
    <source>
        <dbReference type="ARBA" id="ARBA00022840"/>
    </source>
</evidence>
<evidence type="ECO:0000256" key="4">
    <source>
        <dbReference type="ARBA" id="ARBA00022801"/>
    </source>
</evidence>
<dbReference type="Gene3D" id="1.25.10.10">
    <property type="entry name" value="Leucine-rich Repeat Variant"/>
    <property type="match status" value="2"/>
</dbReference>
<dbReference type="SUPFAM" id="SSF48371">
    <property type="entry name" value="ARM repeat"/>
    <property type="match status" value="1"/>
</dbReference>
<keyword evidence="3" id="KW-0547">Nucleotide-binding</keyword>
<feature type="domain" description="Helicase ATP-binding" evidence="10">
    <location>
        <begin position="1139"/>
        <end position="1313"/>
    </location>
</feature>
<feature type="region of interest" description="Disordered" evidence="9">
    <location>
        <begin position="1"/>
        <end position="29"/>
    </location>
</feature>
<gene>
    <name evidence="12" type="primary">BTAF1</name>
    <name evidence="12" type="ORF">HK100_009086</name>
</gene>
<comment type="subcellular location">
    <subcellularLocation>
        <location evidence="1">Nucleus</location>
    </subcellularLocation>
</comment>
<dbReference type="CDD" id="cd17999">
    <property type="entry name" value="DEXHc_Mot1"/>
    <property type="match status" value="1"/>
</dbReference>
<keyword evidence="7" id="KW-0238">DNA-binding</keyword>
<keyword evidence="13" id="KW-1185">Reference proteome</keyword>
<keyword evidence="8" id="KW-0539">Nucleus</keyword>
<dbReference type="Gene3D" id="3.40.50.10810">
    <property type="entry name" value="Tandem AAA-ATPase domain"/>
    <property type="match status" value="1"/>
</dbReference>
<dbReference type="PROSITE" id="PS51192">
    <property type="entry name" value="HELICASE_ATP_BIND_1"/>
    <property type="match status" value="1"/>
</dbReference>
<evidence type="ECO:0000259" key="10">
    <source>
        <dbReference type="PROSITE" id="PS51192"/>
    </source>
</evidence>
<comment type="caution">
    <text evidence="12">The sequence shown here is derived from an EMBL/GenBank/DDBJ whole genome shotgun (WGS) entry which is preliminary data.</text>
</comment>
<dbReference type="SMART" id="SM00490">
    <property type="entry name" value="HELICc"/>
    <property type="match status" value="1"/>
</dbReference>
<dbReference type="Pfam" id="PF12054">
    <property type="entry name" value="DUF3535"/>
    <property type="match status" value="1"/>
</dbReference>
<dbReference type="PROSITE" id="PS51194">
    <property type="entry name" value="HELICASE_CTER"/>
    <property type="match status" value="1"/>
</dbReference>
<dbReference type="GO" id="GO:0016887">
    <property type="term" value="F:ATP hydrolysis activity"/>
    <property type="evidence" value="ECO:0007669"/>
    <property type="project" value="InterPro"/>
</dbReference>
<dbReference type="InterPro" id="IPR044972">
    <property type="entry name" value="Mot1"/>
</dbReference>
<proteinExistence type="predicted"/>
<name>A0AAD5T5C8_9FUNG</name>
<keyword evidence="2" id="KW-0677">Repeat</keyword>
<keyword evidence="6" id="KW-0067">ATP-binding</keyword>
<dbReference type="Proteomes" id="UP001211907">
    <property type="component" value="Unassembled WGS sequence"/>
</dbReference>
<evidence type="ECO:0000313" key="13">
    <source>
        <dbReference type="Proteomes" id="UP001211907"/>
    </source>
</evidence>
<dbReference type="GO" id="GO:0005634">
    <property type="term" value="C:nucleus"/>
    <property type="evidence" value="ECO:0007669"/>
    <property type="project" value="UniProtKB-SubCell"/>
</dbReference>
<evidence type="ECO:0000256" key="1">
    <source>
        <dbReference type="ARBA" id="ARBA00004123"/>
    </source>
</evidence>
<evidence type="ECO:0000256" key="2">
    <source>
        <dbReference type="ARBA" id="ARBA00022737"/>
    </source>
</evidence>
<protein>
    <submittedName>
        <fullName evidence="12">Btaf1 RNA polymerase II, B-TFIID transcription factor-associated, 170kDa</fullName>
    </submittedName>
</protein>
<keyword evidence="5" id="KW-0347">Helicase</keyword>
<dbReference type="Gene3D" id="3.40.50.300">
    <property type="entry name" value="P-loop containing nucleotide triphosphate hydrolases"/>
    <property type="match status" value="1"/>
</dbReference>
<dbReference type="InterPro" id="IPR038718">
    <property type="entry name" value="SNF2-like_sf"/>
</dbReference>
<keyword evidence="4" id="KW-0378">Hydrolase</keyword>
<dbReference type="FunFam" id="3.40.50.10810:FF:000009">
    <property type="entry name" value="B-TFIID TATA-box-binding protein-associated factor 1"/>
    <property type="match status" value="1"/>
</dbReference>
<dbReference type="InterPro" id="IPR001650">
    <property type="entry name" value="Helicase_C-like"/>
</dbReference>
<feature type="compositionally biased region" description="Basic and acidic residues" evidence="9">
    <location>
        <begin position="1"/>
        <end position="15"/>
    </location>
</feature>
<dbReference type="GO" id="GO:0005524">
    <property type="term" value="F:ATP binding"/>
    <property type="evidence" value="ECO:0007669"/>
    <property type="project" value="UniProtKB-KW"/>
</dbReference>
<dbReference type="GO" id="GO:0004386">
    <property type="term" value="F:helicase activity"/>
    <property type="evidence" value="ECO:0007669"/>
    <property type="project" value="UniProtKB-KW"/>
</dbReference>
<dbReference type="InterPro" id="IPR014001">
    <property type="entry name" value="Helicase_ATP-bd"/>
</dbReference>
<dbReference type="PANTHER" id="PTHR36498">
    <property type="entry name" value="TATA-BINDING PROTEIN-ASSOCIATED FACTOR 172"/>
    <property type="match status" value="1"/>
</dbReference>
<dbReference type="InterPro" id="IPR000330">
    <property type="entry name" value="SNF2_N"/>
</dbReference>
<dbReference type="InterPro" id="IPR044078">
    <property type="entry name" value="Mot1_ATP-bd"/>
</dbReference>